<dbReference type="AlphaFoldDB" id="A0A1B0B315"/>
<evidence type="ECO:0000313" key="4">
    <source>
        <dbReference type="Proteomes" id="UP000092460"/>
    </source>
</evidence>
<keyword evidence="2" id="KW-1133">Transmembrane helix</keyword>
<dbReference type="EnsemblMetazoa" id="GPPI017240-RA">
    <property type="protein sequence ID" value="GPPI017240-PA"/>
    <property type="gene ID" value="GPPI017240"/>
</dbReference>
<evidence type="ECO:0000313" key="3">
    <source>
        <dbReference type="EnsemblMetazoa" id="GPPI017240-PA"/>
    </source>
</evidence>
<sequence>MKLLLKLIMHTHKHAPACTAQHQGAVKTYCVLCKHKYVHIVSNSIAAIATVIMLLPLIFLHEEAENLNIIGLKCMKSEFSLIRFNGNVINNSCTINGYGNGVDNEGDDDNVVGNNNRLNTTTLIVIAIQHYIAKVPMKHNVLTNFTSLMYTRVTRKREYIRNFVIFHLEPIWNTHKSKKETGLNWSRVITVQSMELEMDLDLTGIVQHLGTCQRITAHARHPNGVQRTDEILNNDVWSNCQNCGSLTTNENNNNSDTNKNTKDSNYDDDDDD</sequence>
<name>A0A1B0B315_9MUSC</name>
<dbReference type="EMBL" id="JXJN01007757">
    <property type="status" value="NOT_ANNOTATED_CDS"/>
    <property type="molecule type" value="Genomic_DNA"/>
</dbReference>
<protein>
    <submittedName>
        <fullName evidence="3">Uncharacterized protein</fullName>
    </submittedName>
</protein>
<keyword evidence="2" id="KW-0472">Membrane</keyword>
<keyword evidence="4" id="KW-1185">Reference proteome</keyword>
<organism evidence="3 4">
    <name type="scientific">Glossina palpalis gambiensis</name>
    <dbReference type="NCBI Taxonomy" id="67801"/>
    <lineage>
        <taxon>Eukaryota</taxon>
        <taxon>Metazoa</taxon>
        <taxon>Ecdysozoa</taxon>
        <taxon>Arthropoda</taxon>
        <taxon>Hexapoda</taxon>
        <taxon>Insecta</taxon>
        <taxon>Pterygota</taxon>
        <taxon>Neoptera</taxon>
        <taxon>Endopterygota</taxon>
        <taxon>Diptera</taxon>
        <taxon>Brachycera</taxon>
        <taxon>Muscomorpha</taxon>
        <taxon>Hippoboscoidea</taxon>
        <taxon>Glossinidae</taxon>
        <taxon>Glossina</taxon>
    </lineage>
</organism>
<accession>A0A1B0B315</accession>
<evidence type="ECO:0000256" key="1">
    <source>
        <dbReference type="SAM" id="MobiDB-lite"/>
    </source>
</evidence>
<proteinExistence type="predicted"/>
<feature type="region of interest" description="Disordered" evidence="1">
    <location>
        <begin position="247"/>
        <end position="272"/>
    </location>
</feature>
<keyword evidence="2" id="KW-0812">Transmembrane</keyword>
<dbReference type="Proteomes" id="UP000092460">
    <property type="component" value="Unassembled WGS sequence"/>
</dbReference>
<reference evidence="4" key="1">
    <citation type="submission" date="2015-01" db="EMBL/GenBank/DDBJ databases">
        <authorList>
            <person name="Aksoy S."/>
            <person name="Warren W."/>
            <person name="Wilson R.K."/>
        </authorList>
    </citation>
    <scope>NUCLEOTIDE SEQUENCE [LARGE SCALE GENOMIC DNA]</scope>
    <source>
        <strain evidence="4">IAEA</strain>
    </source>
</reference>
<feature type="compositionally biased region" description="Low complexity" evidence="1">
    <location>
        <begin position="247"/>
        <end position="258"/>
    </location>
</feature>
<evidence type="ECO:0000256" key="2">
    <source>
        <dbReference type="SAM" id="Phobius"/>
    </source>
</evidence>
<dbReference type="VEuPathDB" id="VectorBase:GPPI017240"/>
<feature type="transmembrane region" description="Helical" evidence="2">
    <location>
        <begin position="37"/>
        <end position="60"/>
    </location>
</feature>
<reference evidence="3" key="2">
    <citation type="submission" date="2020-05" db="UniProtKB">
        <authorList>
            <consortium name="EnsemblMetazoa"/>
        </authorList>
    </citation>
    <scope>IDENTIFICATION</scope>
    <source>
        <strain evidence="3">IAEA</strain>
    </source>
</reference>